<dbReference type="PANTHER" id="PTHR31956:SF1">
    <property type="entry name" value="NON-SPECIFIC PHOSPHOLIPASE C1"/>
    <property type="match status" value="1"/>
</dbReference>
<reference evidence="3 4" key="1">
    <citation type="submission" date="2019-10" db="EMBL/GenBank/DDBJ databases">
        <title>Three novel species isolated from a subtropical stream in China.</title>
        <authorList>
            <person name="Lu H."/>
        </authorList>
    </citation>
    <scope>NUCLEOTIDE SEQUENCE [LARGE SCALE GENOMIC DNA]</scope>
    <source>
        <strain evidence="3 4">FT13W</strain>
    </source>
</reference>
<keyword evidence="1" id="KW-0378">Hydrolase</keyword>
<proteinExistence type="predicted"/>
<comment type="caution">
    <text evidence="3">The sequence shown here is derived from an EMBL/GenBank/DDBJ whole genome shotgun (WGS) entry which is preliminary data.</text>
</comment>
<sequence>MIAAVAAAEDALDADVPGNLARIDHIVVLMMENRSFDHMLGYLSLEGGRADIDGLQAGHANLHAGKTYRVHHLQRTAFGPQQDPSHTGTSVAQQLQNNNGGFVDDYAQTHPGDPDIDLVMGYYNGADLPMYDFLAQQFCVCDRCYSSVPGATWPNRLYAISGKAAGSKDSKRVPLYVNKSFVRHLDRAQVSWKFYSAWKPWSLAFSDDHYRSSECYEPFGSSARRYGFIGDALAGTLPSVSWIDPHFFDNDDHPPADIRAGQALVAQVYQALSRGPAWPRTLLILSYDEHGGFFDHVPPPAAVDDDPAFRQYGVRVPMLLVSPLIASGSVSHQVYDHTSIIKTILQRFCRAADGALPQMGARVAAASGFGAVLDLTQPRVAPAAPATVLAQRAAWEADVRAQDFAPPASAGQLDTDLAPAGERAAVRPVPGQSDAEAGAIAAHRQLARTARNAQAANGKTAPKSAGRRRRPADEAGTQQQGESREGRRGKGMPAGARRAKGTVDGGGR</sequence>
<dbReference type="Gene3D" id="3.40.720.10">
    <property type="entry name" value="Alkaline Phosphatase, subunit A"/>
    <property type="match status" value="2"/>
</dbReference>
<dbReference type="GO" id="GO:0042578">
    <property type="term" value="F:phosphoric ester hydrolase activity"/>
    <property type="evidence" value="ECO:0007669"/>
    <property type="project" value="UniProtKB-ARBA"/>
</dbReference>
<evidence type="ECO:0008006" key="5">
    <source>
        <dbReference type="Google" id="ProtNLM"/>
    </source>
</evidence>
<dbReference type="AlphaFoldDB" id="A0A6I1HHN8"/>
<evidence type="ECO:0000313" key="4">
    <source>
        <dbReference type="Proteomes" id="UP000468717"/>
    </source>
</evidence>
<organism evidence="3 4">
    <name type="scientific">Janthinobacterium violaceinigrum</name>
    <dbReference type="NCBI Taxonomy" id="2654252"/>
    <lineage>
        <taxon>Bacteria</taxon>
        <taxon>Pseudomonadati</taxon>
        <taxon>Pseudomonadota</taxon>
        <taxon>Betaproteobacteria</taxon>
        <taxon>Burkholderiales</taxon>
        <taxon>Oxalobacteraceae</taxon>
        <taxon>Janthinobacterium</taxon>
    </lineage>
</organism>
<dbReference type="EMBL" id="WFLI01000071">
    <property type="protein sequence ID" value="KAB8058005.1"/>
    <property type="molecule type" value="Genomic_DNA"/>
</dbReference>
<dbReference type="GO" id="GO:0009395">
    <property type="term" value="P:phospholipid catabolic process"/>
    <property type="evidence" value="ECO:0007669"/>
    <property type="project" value="TreeGrafter"/>
</dbReference>
<evidence type="ECO:0000256" key="1">
    <source>
        <dbReference type="ARBA" id="ARBA00022801"/>
    </source>
</evidence>
<dbReference type="Pfam" id="PF04185">
    <property type="entry name" value="Phosphoesterase"/>
    <property type="match status" value="1"/>
</dbReference>
<accession>A0A6I1HHN8</accession>
<dbReference type="InterPro" id="IPR017850">
    <property type="entry name" value="Alkaline_phosphatase_core_sf"/>
</dbReference>
<dbReference type="Proteomes" id="UP000468717">
    <property type="component" value="Unassembled WGS sequence"/>
</dbReference>
<dbReference type="SUPFAM" id="SSF53649">
    <property type="entry name" value="Alkaline phosphatase-like"/>
    <property type="match status" value="1"/>
</dbReference>
<keyword evidence="4" id="KW-1185">Reference proteome</keyword>
<gene>
    <name evidence="3" type="ORF">GCN75_28415</name>
</gene>
<dbReference type="InterPro" id="IPR007312">
    <property type="entry name" value="Phosphoesterase"/>
</dbReference>
<name>A0A6I1HHN8_9BURK</name>
<protein>
    <recommendedName>
        <fullName evidence="5">Phospholipase</fullName>
    </recommendedName>
</protein>
<evidence type="ECO:0000313" key="3">
    <source>
        <dbReference type="EMBL" id="KAB8058005.1"/>
    </source>
</evidence>
<feature type="region of interest" description="Disordered" evidence="2">
    <location>
        <begin position="446"/>
        <end position="508"/>
    </location>
</feature>
<evidence type="ECO:0000256" key="2">
    <source>
        <dbReference type="SAM" id="MobiDB-lite"/>
    </source>
</evidence>
<dbReference type="PANTHER" id="PTHR31956">
    <property type="entry name" value="NON-SPECIFIC PHOSPHOLIPASE C4-RELATED"/>
    <property type="match status" value="1"/>
</dbReference>
<dbReference type="RefSeq" id="WP_152285330.1">
    <property type="nucleotide sequence ID" value="NZ_WFLI01000071.1"/>
</dbReference>